<evidence type="ECO:0000256" key="6">
    <source>
        <dbReference type="ARBA" id="ARBA00023136"/>
    </source>
</evidence>
<dbReference type="Pfam" id="PF01478">
    <property type="entry name" value="Peptidase_A24"/>
    <property type="match status" value="2"/>
</dbReference>
<comment type="similarity">
    <text evidence="2">Belongs to the peptidase A24 family.</text>
</comment>
<evidence type="ECO:0000256" key="3">
    <source>
        <dbReference type="ARBA" id="ARBA00022475"/>
    </source>
</evidence>
<evidence type="ECO:0000256" key="2">
    <source>
        <dbReference type="ARBA" id="ARBA00005801"/>
    </source>
</evidence>
<feature type="transmembrane region" description="Helical" evidence="7">
    <location>
        <begin position="6"/>
        <end position="29"/>
    </location>
</feature>
<dbReference type="RefSeq" id="WP_380083372.1">
    <property type="nucleotide sequence ID" value="NZ_JBHSWD010000001.1"/>
</dbReference>
<dbReference type="EC" id="3.4.23.-" evidence="10"/>
<dbReference type="InterPro" id="IPR000045">
    <property type="entry name" value="Prepilin_IV_endopep_pep"/>
</dbReference>
<evidence type="ECO:0000256" key="1">
    <source>
        <dbReference type="ARBA" id="ARBA00004651"/>
    </source>
</evidence>
<comment type="caution">
    <text evidence="10">The sequence shown here is derived from an EMBL/GenBank/DDBJ whole genome shotgun (WGS) entry which is preliminary data.</text>
</comment>
<evidence type="ECO:0000313" key="10">
    <source>
        <dbReference type="EMBL" id="MFC6592348.1"/>
    </source>
</evidence>
<feature type="domain" description="Prepilin type IV endopeptidase peptidase" evidence="8">
    <location>
        <begin position="240"/>
        <end position="352"/>
    </location>
</feature>
<dbReference type="Pfam" id="PF06750">
    <property type="entry name" value="A24_N_bact"/>
    <property type="match status" value="1"/>
</dbReference>
<gene>
    <name evidence="10" type="ORF">ACFP81_10310</name>
</gene>
<dbReference type="GO" id="GO:0016787">
    <property type="term" value="F:hydrolase activity"/>
    <property type="evidence" value="ECO:0007669"/>
    <property type="project" value="UniProtKB-KW"/>
</dbReference>
<feature type="transmembrane region" description="Helical" evidence="7">
    <location>
        <begin position="209"/>
        <end position="236"/>
    </location>
</feature>
<protein>
    <submittedName>
        <fullName evidence="10">Prepilin peptidase</fullName>
        <ecNumber evidence="10">3.4.23.-</ecNumber>
    </submittedName>
</protein>
<feature type="transmembrane region" description="Helical" evidence="7">
    <location>
        <begin position="242"/>
        <end position="259"/>
    </location>
</feature>
<feature type="transmembrane region" description="Helical" evidence="7">
    <location>
        <begin position="368"/>
        <end position="387"/>
    </location>
</feature>
<keyword evidence="10" id="KW-0378">Hydrolase</keyword>
<feature type="transmembrane region" description="Helical" evidence="7">
    <location>
        <begin position="104"/>
        <end position="123"/>
    </location>
</feature>
<comment type="subcellular location">
    <subcellularLocation>
        <location evidence="1">Cell membrane</location>
        <topology evidence="1">Multi-pass membrane protein</topology>
    </subcellularLocation>
</comment>
<feature type="domain" description="Prepilin peptidase A24 N-terminal" evidence="9">
    <location>
        <begin position="15"/>
        <end position="98"/>
    </location>
</feature>
<feature type="transmembrane region" description="Helical" evidence="7">
    <location>
        <begin position="336"/>
        <end position="356"/>
    </location>
</feature>
<accession>A0ABW1YDG2</accession>
<organism evidence="10 11">
    <name type="scientific">Deinococcus lacus</name>
    <dbReference type="NCBI Taxonomy" id="392561"/>
    <lineage>
        <taxon>Bacteria</taxon>
        <taxon>Thermotogati</taxon>
        <taxon>Deinococcota</taxon>
        <taxon>Deinococci</taxon>
        <taxon>Deinococcales</taxon>
        <taxon>Deinococcaceae</taxon>
        <taxon>Deinococcus</taxon>
    </lineage>
</organism>
<dbReference type="PANTHER" id="PTHR30487">
    <property type="entry name" value="TYPE 4 PREPILIN-LIKE PROTEINS LEADER PEPTIDE-PROCESSING ENZYME"/>
    <property type="match status" value="1"/>
</dbReference>
<keyword evidence="4 7" id="KW-0812">Transmembrane</keyword>
<name>A0ABW1YDG2_9DEIO</name>
<dbReference type="InterPro" id="IPR010627">
    <property type="entry name" value="Prepilin_pept_A24_N"/>
</dbReference>
<feature type="transmembrane region" description="Helical" evidence="7">
    <location>
        <begin position="271"/>
        <end position="289"/>
    </location>
</feature>
<evidence type="ECO:0000259" key="8">
    <source>
        <dbReference type="Pfam" id="PF01478"/>
    </source>
</evidence>
<evidence type="ECO:0000256" key="4">
    <source>
        <dbReference type="ARBA" id="ARBA00022692"/>
    </source>
</evidence>
<keyword evidence="6 7" id="KW-0472">Membrane</keyword>
<keyword evidence="3" id="KW-1003">Cell membrane</keyword>
<evidence type="ECO:0000259" key="9">
    <source>
        <dbReference type="Pfam" id="PF06750"/>
    </source>
</evidence>
<dbReference type="PANTHER" id="PTHR30487:SF0">
    <property type="entry name" value="PREPILIN LEADER PEPTIDASE_N-METHYLTRANSFERASE-RELATED"/>
    <property type="match status" value="1"/>
</dbReference>
<evidence type="ECO:0000256" key="7">
    <source>
        <dbReference type="SAM" id="Phobius"/>
    </source>
</evidence>
<proteinExistence type="inferred from homology"/>
<feature type="domain" description="Prepilin type IV endopeptidase peptidase" evidence="8">
    <location>
        <begin position="112"/>
        <end position="234"/>
    </location>
</feature>
<feature type="transmembrane region" description="Helical" evidence="7">
    <location>
        <begin position="135"/>
        <end position="156"/>
    </location>
</feature>
<evidence type="ECO:0000313" key="11">
    <source>
        <dbReference type="Proteomes" id="UP001596297"/>
    </source>
</evidence>
<feature type="transmembrane region" description="Helical" evidence="7">
    <location>
        <begin position="78"/>
        <end position="98"/>
    </location>
</feature>
<keyword evidence="11" id="KW-1185">Reference proteome</keyword>
<reference evidence="11" key="1">
    <citation type="journal article" date="2019" name="Int. J. Syst. Evol. Microbiol.">
        <title>The Global Catalogue of Microorganisms (GCM) 10K type strain sequencing project: providing services to taxonomists for standard genome sequencing and annotation.</title>
        <authorList>
            <consortium name="The Broad Institute Genomics Platform"/>
            <consortium name="The Broad Institute Genome Sequencing Center for Infectious Disease"/>
            <person name="Wu L."/>
            <person name="Ma J."/>
        </authorList>
    </citation>
    <scope>NUCLEOTIDE SEQUENCE [LARGE SCALE GENOMIC DNA]</scope>
    <source>
        <strain evidence="11">CGMCC 1.15772</strain>
    </source>
</reference>
<keyword evidence="5 7" id="KW-1133">Transmembrane helix</keyword>
<dbReference type="Proteomes" id="UP001596297">
    <property type="component" value="Unassembled WGS sequence"/>
</dbReference>
<dbReference type="InterPro" id="IPR050882">
    <property type="entry name" value="Prepilin_peptidase/N-MTase"/>
</dbReference>
<feature type="transmembrane region" description="Helical" evidence="7">
    <location>
        <begin position="168"/>
        <end position="189"/>
    </location>
</feature>
<evidence type="ECO:0000256" key="5">
    <source>
        <dbReference type="ARBA" id="ARBA00022989"/>
    </source>
</evidence>
<dbReference type="EMBL" id="JBHSWD010000001">
    <property type="protein sequence ID" value="MFC6592348.1"/>
    <property type="molecule type" value="Genomic_DNA"/>
</dbReference>
<sequence length="393" mass="41185">MADLPLLIPVLVAALLGLLVGSFTNVLIWRLPRGESIAFPPSHCPHCDHPLAPKDLVPVFSWLLLGGKCRYCRAPIKVRYPVVELLTGLGYALIAWQFPFAEYGAGTLGLMALFTVLLAGSAIDIDTYTLPDELTLVGTALGLGFAFANAGIQSTAPVWGLPSPEQALTGALLGAGSLVTLDVVGSWILRRFRERQYPDLPIGYQQISLALLAGAWAGPWWGLGAALLSAAANAVARRVLRVPELLTLGGFLVSLGLGPSLGRSPLEMGQGALLAAGAAALAAGVYWWVQTLLEKRRGPAAAEADAAPDAYDPSAMGFGDVKLAAAIGAFLGWERLAVALAVAIAAGAVLGIVQAALKSERRLKFGPYLALGALVALLWSEPLIRWYRSAAGL</sequence>